<keyword evidence="4" id="KW-0732">Signal</keyword>
<reference evidence="9 10" key="1">
    <citation type="submission" date="2017-04" db="EMBL/GenBank/DDBJ databases">
        <authorList>
            <person name="Afonso C.L."/>
            <person name="Miller P.J."/>
            <person name="Scott M.A."/>
            <person name="Spackman E."/>
            <person name="Goraichik I."/>
            <person name="Dimitrov K.M."/>
            <person name="Suarez D.L."/>
            <person name="Swayne D.E."/>
        </authorList>
    </citation>
    <scope>NUCLEOTIDE SEQUENCE [LARGE SCALE GENOMIC DNA]</scope>
    <source>
        <strain evidence="9 10">KR-140</strain>
    </source>
</reference>
<dbReference type="EMBL" id="FWWU01000004">
    <property type="protein sequence ID" value="SMB80555.1"/>
    <property type="molecule type" value="Genomic_DNA"/>
</dbReference>
<evidence type="ECO:0000256" key="4">
    <source>
        <dbReference type="ARBA" id="ARBA00022729"/>
    </source>
</evidence>
<dbReference type="UniPathway" id="UPA00286"/>
<evidence type="ECO:0000256" key="3">
    <source>
        <dbReference type="ARBA" id="ARBA00022679"/>
    </source>
</evidence>
<dbReference type="GO" id="GO:0016740">
    <property type="term" value="F:transferase activity"/>
    <property type="evidence" value="ECO:0007669"/>
    <property type="project" value="UniProtKB-KW"/>
</dbReference>
<evidence type="ECO:0000256" key="6">
    <source>
        <dbReference type="ARBA" id="ARBA00022841"/>
    </source>
</evidence>
<evidence type="ECO:0000259" key="8">
    <source>
        <dbReference type="Pfam" id="PF16822"/>
    </source>
</evidence>
<proteinExistence type="predicted"/>
<comment type="subcellular location">
    <subcellularLocation>
        <location evidence="1">Periplasm</location>
    </subcellularLocation>
</comment>
<keyword evidence="7" id="KW-1133">Transmembrane helix</keyword>
<dbReference type="OrthoDB" id="9760774at2"/>
<evidence type="ECO:0000256" key="1">
    <source>
        <dbReference type="ARBA" id="ARBA00004418"/>
    </source>
</evidence>
<feature type="domain" description="AlgX/AlgJ SGNH hydrolase-like" evidence="8">
    <location>
        <begin position="99"/>
        <end position="361"/>
    </location>
</feature>
<dbReference type="RefSeq" id="WP_084045761.1">
    <property type="nucleotide sequence ID" value="NZ_FWWU01000004.1"/>
</dbReference>
<keyword evidence="7" id="KW-0812">Transmembrane</keyword>
<dbReference type="AlphaFoldDB" id="A0A1W1UHH2"/>
<dbReference type="Proteomes" id="UP000192582">
    <property type="component" value="Unassembled WGS sequence"/>
</dbReference>
<feature type="transmembrane region" description="Helical" evidence="7">
    <location>
        <begin position="24"/>
        <end position="42"/>
    </location>
</feature>
<protein>
    <submittedName>
        <fullName evidence="9">Alginate O-acetyltransferase complex protein AlgJ</fullName>
    </submittedName>
</protein>
<evidence type="ECO:0000313" key="10">
    <source>
        <dbReference type="Proteomes" id="UP000192582"/>
    </source>
</evidence>
<keyword evidence="6" id="KW-0016">Alginate biosynthesis</keyword>
<dbReference type="InterPro" id="IPR031811">
    <property type="entry name" value="ALGX/ALGJ_SGNH-like"/>
</dbReference>
<sequence length="375" mass="40749">MTDFAQDTLGLRATRPSASRLQTWLPGAFLLTVVALGSGLTLGRPGLREAQPGKNLLTGEWTASWEKNLDAGVLWRDPSVNLWGGLNYRLLHEAREGAVMGREGWLYTAEEFQTSAQDARELAAKLEYVRQVRDTLAKTGTRLVVALIPAKARVYPEYLGRAHIPAVKENVYAQFRQELEDAHIPVPDLLAAMQAGKKRSGEALFLRTDTHWTPQGAAVAAQALAPTVEALRLDLPSATYAVQPQPPAARRGDLLRYVPVPGDVGPAPDTVRGQSYVRTDGEGGSLLGDEAIAVTLVGTSYSADTPENVWKFSGALAHALGTEVLNAAQAGKGPLLPMREYLGGQDYRDAPPKVVIWEIPERFLRVPYGNTARKE</sequence>
<keyword evidence="10" id="KW-1185">Reference proteome</keyword>
<accession>A0A1W1UHH2</accession>
<gene>
    <name evidence="9" type="ORF">SAMN00790413_05563</name>
</gene>
<dbReference type="STRING" id="695939.SAMN00790413_05563"/>
<evidence type="ECO:0000256" key="7">
    <source>
        <dbReference type="SAM" id="Phobius"/>
    </source>
</evidence>
<keyword evidence="3 9" id="KW-0808">Transferase</keyword>
<dbReference type="SUPFAM" id="SSF52266">
    <property type="entry name" value="SGNH hydrolase"/>
    <property type="match status" value="1"/>
</dbReference>
<name>A0A1W1UHH2_9DEIO</name>
<evidence type="ECO:0000256" key="5">
    <source>
        <dbReference type="ARBA" id="ARBA00022764"/>
    </source>
</evidence>
<dbReference type="GO" id="GO:0042597">
    <property type="term" value="C:periplasmic space"/>
    <property type="evidence" value="ECO:0007669"/>
    <property type="project" value="UniProtKB-SubCell"/>
</dbReference>
<evidence type="ECO:0000256" key="2">
    <source>
        <dbReference type="ARBA" id="ARBA00005182"/>
    </source>
</evidence>
<evidence type="ECO:0000313" key="9">
    <source>
        <dbReference type="EMBL" id="SMB80555.1"/>
    </source>
</evidence>
<comment type="pathway">
    <text evidence="2">Glycan biosynthesis; alginate biosynthesis.</text>
</comment>
<organism evidence="9 10">
    <name type="scientific">Deinococcus hopiensis KR-140</name>
    <dbReference type="NCBI Taxonomy" id="695939"/>
    <lineage>
        <taxon>Bacteria</taxon>
        <taxon>Thermotogati</taxon>
        <taxon>Deinococcota</taxon>
        <taxon>Deinococci</taxon>
        <taxon>Deinococcales</taxon>
        <taxon>Deinococcaceae</taxon>
        <taxon>Deinococcus</taxon>
    </lineage>
</organism>
<dbReference type="Pfam" id="PF16822">
    <property type="entry name" value="ALGX"/>
    <property type="match status" value="1"/>
</dbReference>
<keyword evidence="7" id="KW-0472">Membrane</keyword>
<dbReference type="GO" id="GO:0042121">
    <property type="term" value="P:alginic acid biosynthetic process"/>
    <property type="evidence" value="ECO:0007669"/>
    <property type="project" value="UniProtKB-UniPathway"/>
</dbReference>
<keyword evidence="5" id="KW-0574">Periplasm</keyword>